<protein>
    <submittedName>
        <fullName evidence="1">Uncharacterized protein</fullName>
    </submittedName>
</protein>
<dbReference type="EMBL" id="UOEW01000313">
    <property type="protein sequence ID" value="VAW41599.1"/>
    <property type="molecule type" value="Genomic_DNA"/>
</dbReference>
<sequence>MIECLDKPQLDSQLLYVKFDGEFAASTNQTAATYEIKFCSNSNQTISDLAINQSQFCDSKNSLMKHYDEQIQRLLHLDKQNQELKDILEQQNTIINHLKVRLGL</sequence>
<accession>A0A3B0VXE9</accession>
<reference evidence="1" key="1">
    <citation type="submission" date="2018-06" db="EMBL/GenBank/DDBJ databases">
        <authorList>
            <person name="Zhirakovskaya E."/>
        </authorList>
    </citation>
    <scope>NUCLEOTIDE SEQUENCE</scope>
</reference>
<evidence type="ECO:0000313" key="1">
    <source>
        <dbReference type="EMBL" id="VAW41599.1"/>
    </source>
</evidence>
<name>A0A3B0VXE9_9ZZZZ</name>
<dbReference type="AlphaFoldDB" id="A0A3B0VXE9"/>
<proteinExistence type="predicted"/>
<gene>
    <name evidence="1" type="ORF">MNBD_GAMMA01-2073</name>
</gene>
<organism evidence="1">
    <name type="scientific">hydrothermal vent metagenome</name>
    <dbReference type="NCBI Taxonomy" id="652676"/>
    <lineage>
        <taxon>unclassified sequences</taxon>
        <taxon>metagenomes</taxon>
        <taxon>ecological metagenomes</taxon>
    </lineage>
</organism>